<accession>A0A0V1FMA1</accession>
<protein>
    <submittedName>
        <fullName evidence="1">Uncharacterized protein</fullName>
    </submittedName>
</protein>
<organism evidence="1 2">
    <name type="scientific">Trichinella pseudospiralis</name>
    <name type="common">Parasitic roundworm</name>
    <dbReference type="NCBI Taxonomy" id="6337"/>
    <lineage>
        <taxon>Eukaryota</taxon>
        <taxon>Metazoa</taxon>
        <taxon>Ecdysozoa</taxon>
        <taxon>Nematoda</taxon>
        <taxon>Enoplea</taxon>
        <taxon>Dorylaimia</taxon>
        <taxon>Trichinellida</taxon>
        <taxon>Trichinellidae</taxon>
        <taxon>Trichinella</taxon>
    </lineage>
</organism>
<sequence>MVGGGGVVGDLSALIRRQEFTMSFNCTINDRRRTVGQMGCTLTSFQLHRTSVADVDAVHLTFWANFLLVLFNFAPVH</sequence>
<proteinExistence type="predicted"/>
<reference evidence="1 2" key="1">
    <citation type="submission" date="2015-01" db="EMBL/GenBank/DDBJ databases">
        <title>Evolution of Trichinella species and genotypes.</title>
        <authorList>
            <person name="Korhonen P.K."/>
            <person name="Edoardo P."/>
            <person name="Giuseppe L.R."/>
            <person name="Gasser R.B."/>
        </authorList>
    </citation>
    <scope>NUCLEOTIDE SEQUENCE [LARGE SCALE GENOMIC DNA]</scope>
    <source>
        <strain evidence="1">ISS470</strain>
    </source>
</reference>
<evidence type="ECO:0000313" key="1">
    <source>
        <dbReference type="EMBL" id="KRY87177.1"/>
    </source>
</evidence>
<dbReference type="OrthoDB" id="5916428at2759"/>
<gene>
    <name evidence="1" type="ORF">T4D_11202</name>
</gene>
<keyword evidence="2" id="KW-1185">Reference proteome</keyword>
<evidence type="ECO:0000313" key="2">
    <source>
        <dbReference type="Proteomes" id="UP000054995"/>
    </source>
</evidence>
<name>A0A0V1FMA1_TRIPS</name>
<dbReference type="EMBL" id="JYDT01000060">
    <property type="protein sequence ID" value="KRY87177.1"/>
    <property type="molecule type" value="Genomic_DNA"/>
</dbReference>
<dbReference type="Proteomes" id="UP000054995">
    <property type="component" value="Unassembled WGS sequence"/>
</dbReference>
<comment type="caution">
    <text evidence="1">The sequence shown here is derived from an EMBL/GenBank/DDBJ whole genome shotgun (WGS) entry which is preliminary data.</text>
</comment>